<evidence type="ECO:0000259" key="3">
    <source>
        <dbReference type="Pfam" id="PF00884"/>
    </source>
</evidence>
<keyword evidence="1" id="KW-0479">Metal-binding</keyword>
<sequence>MALKRPNILLITADQWRGDCLGVVGHPTVRTPHLDRFARDEATVFARHYAGCAPCSPARASLYTGLQQMSHRVVRNGTPLDARFDNIALAARRAGYRPTLFGYTDTSPDPRGLVATDPTLQTYEGVLPGFEVGQGLPEDDGPWLDWLAERGHDVDTALPMQAAAPEPGQRVSMKPTRFSAEESQTAFLTDAFLNWLPTQEAGQEDAGWFAHLSFLRPHPPFSAPAPFNDMYDPEADLPYLRADSADAEPDLHPLASYVRNRLTLQGFVAGAEQHDSALEEADFDRIRAVYYGMISEVDAQMGRLLDALRDRVDWDNTLVVFTSDHAEMMGDHYMLGKGGYYEQSYHIPLMIKMPGHGTQGVQEKLTSAIDVFPTLLDALGIEGAHVPNGRSLLPYLKDTAPQAWRDGVIWEYDFRDAVQSGGINRPDLAPDQCVMVCYRSDRHLYVHSAGFAPLLFDLENDPACMHNIADTAPDIRIRMAESLLAERARCADQTLARHMVWDWHTA</sequence>
<evidence type="ECO:0000313" key="5">
    <source>
        <dbReference type="Proteomes" id="UP000051681"/>
    </source>
</evidence>
<evidence type="ECO:0000313" key="4">
    <source>
        <dbReference type="EMBL" id="CUH83952.1"/>
    </source>
</evidence>
<keyword evidence="5" id="KW-1185">Reference proteome</keyword>
<dbReference type="Pfam" id="PF00884">
    <property type="entry name" value="Sulfatase"/>
    <property type="match status" value="1"/>
</dbReference>
<dbReference type="RefSeq" id="WP_058318059.1">
    <property type="nucleotide sequence ID" value="NZ_CYSF01000006.1"/>
</dbReference>
<dbReference type="InterPro" id="IPR017850">
    <property type="entry name" value="Alkaline_phosphatase_core_sf"/>
</dbReference>
<dbReference type="Proteomes" id="UP000051681">
    <property type="component" value="Unassembled WGS sequence"/>
</dbReference>
<name>A0A0P1GNQ6_9RHOB</name>
<gene>
    <name evidence="4" type="ORF">TM5383_01156</name>
</gene>
<dbReference type="InterPro" id="IPR000917">
    <property type="entry name" value="Sulfatase_N"/>
</dbReference>
<proteinExistence type="predicted"/>
<protein>
    <submittedName>
        <fullName evidence="4">Arylsulfatase</fullName>
        <ecNumber evidence="4">3.1.6.1</ecNumber>
    </submittedName>
</protein>
<dbReference type="AlphaFoldDB" id="A0A0P1GNQ6"/>
<dbReference type="GO" id="GO:0004065">
    <property type="term" value="F:arylsulfatase activity"/>
    <property type="evidence" value="ECO:0007669"/>
    <property type="project" value="UniProtKB-EC"/>
</dbReference>
<accession>A0A0P1GNQ6</accession>
<dbReference type="Gene3D" id="3.40.720.10">
    <property type="entry name" value="Alkaline Phosphatase, subunit A"/>
    <property type="match status" value="1"/>
</dbReference>
<dbReference type="STRING" id="340021.TM5383_01156"/>
<dbReference type="PANTHER" id="PTHR45953">
    <property type="entry name" value="IDURONATE 2-SULFATASE"/>
    <property type="match status" value="1"/>
</dbReference>
<organism evidence="4 5">
    <name type="scientific">Thalassovita mediterranea</name>
    <dbReference type="NCBI Taxonomy" id="340021"/>
    <lineage>
        <taxon>Bacteria</taxon>
        <taxon>Pseudomonadati</taxon>
        <taxon>Pseudomonadota</taxon>
        <taxon>Alphaproteobacteria</taxon>
        <taxon>Rhodobacterales</taxon>
        <taxon>Roseobacteraceae</taxon>
        <taxon>Thalassovita</taxon>
    </lineage>
</organism>
<dbReference type="OrthoDB" id="9795675at2"/>
<evidence type="ECO:0000256" key="2">
    <source>
        <dbReference type="ARBA" id="ARBA00022801"/>
    </source>
</evidence>
<reference evidence="4 5" key="1">
    <citation type="submission" date="2015-09" db="EMBL/GenBank/DDBJ databases">
        <authorList>
            <consortium name="Swine Surveillance"/>
        </authorList>
    </citation>
    <scope>NUCLEOTIDE SEQUENCE [LARGE SCALE GENOMIC DNA]</scope>
    <source>
        <strain evidence="4 5">CECT 8383</strain>
    </source>
</reference>
<dbReference type="GO" id="GO:0005737">
    <property type="term" value="C:cytoplasm"/>
    <property type="evidence" value="ECO:0007669"/>
    <property type="project" value="TreeGrafter"/>
</dbReference>
<dbReference type="EMBL" id="CYSF01000006">
    <property type="protein sequence ID" value="CUH83952.1"/>
    <property type="molecule type" value="Genomic_DNA"/>
</dbReference>
<evidence type="ECO:0000256" key="1">
    <source>
        <dbReference type="ARBA" id="ARBA00022723"/>
    </source>
</evidence>
<keyword evidence="2 4" id="KW-0378">Hydrolase</keyword>
<feature type="domain" description="Sulfatase N-terminal" evidence="3">
    <location>
        <begin position="6"/>
        <end position="381"/>
    </location>
</feature>
<dbReference type="EC" id="3.1.6.1" evidence="4"/>
<dbReference type="SUPFAM" id="SSF53649">
    <property type="entry name" value="Alkaline phosphatase-like"/>
    <property type="match status" value="1"/>
</dbReference>
<dbReference type="GO" id="GO:0046872">
    <property type="term" value="F:metal ion binding"/>
    <property type="evidence" value="ECO:0007669"/>
    <property type="project" value="UniProtKB-KW"/>
</dbReference>
<dbReference type="PANTHER" id="PTHR45953:SF1">
    <property type="entry name" value="IDURONATE 2-SULFATASE"/>
    <property type="match status" value="1"/>
</dbReference>